<evidence type="ECO:0000256" key="1">
    <source>
        <dbReference type="SAM" id="SignalP"/>
    </source>
</evidence>
<organism evidence="2 3">
    <name type="scientific">Chaetomium fimeti</name>
    <dbReference type="NCBI Taxonomy" id="1854472"/>
    <lineage>
        <taxon>Eukaryota</taxon>
        <taxon>Fungi</taxon>
        <taxon>Dikarya</taxon>
        <taxon>Ascomycota</taxon>
        <taxon>Pezizomycotina</taxon>
        <taxon>Sordariomycetes</taxon>
        <taxon>Sordariomycetidae</taxon>
        <taxon>Sordariales</taxon>
        <taxon>Chaetomiaceae</taxon>
        <taxon>Chaetomium</taxon>
    </lineage>
</organism>
<feature type="signal peptide" evidence="1">
    <location>
        <begin position="1"/>
        <end position="18"/>
    </location>
</feature>
<evidence type="ECO:0000313" key="2">
    <source>
        <dbReference type="EMBL" id="KAK3297840.1"/>
    </source>
</evidence>
<dbReference type="AlphaFoldDB" id="A0AAE0HJU8"/>
<dbReference type="RefSeq" id="XP_062661354.1">
    <property type="nucleotide sequence ID" value="XM_062803620.1"/>
</dbReference>
<reference evidence="2" key="2">
    <citation type="submission" date="2023-06" db="EMBL/GenBank/DDBJ databases">
        <authorList>
            <consortium name="Lawrence Berkeley National Laboratory"/>
            <person name="Haridas S."/>
            <person name="Hensen N."/>
            <person name="Bonometti L."/>
            <person name="Westerberg I."/>
            <person name="Brannstrom I.O."/>
            <person name="Guillou S."/>
            <person name="Cros-Aarteil S."/>
            <person name="Calhoun S."/>
            <person name="Kuo A."/>
            <person name="Mondo S."/>
            <person name="Pangilinan J."/>
            <person name="Riley R."/>
            <person name="Labutti K."/>
            <person name="Andreopoulos B."/>
            <person name="Lipzen A."/>
            <person name="Chen C."/>
            <person name="Yanf M."/>
            <person name="Daum C."/>
            <person name="Ng V."/>
            <person name="Clum A."/>
            <person name="Steindorff A."/>
            <person name="Ohm R."/>
            <person name="Martin F."/>
            <person name="Silar P."/>
            <person name="Natvig D."/>
            <person name="Lalanne C."/>
            <person name="Gautier V."/>
            <person name="Ament-Velasquez S.L."/>
            <person name="Kruys A."/>
            <person name="Hutchinson M.I."/>
            <person name="Powell A.J."/>
            <person name="Barry K."/>
            <person name="Miller A.N."/>
            <person name="Grigoriev I.V."/>
            <person name="Debuchy R."/>
            <person name="Gladieux P."/>
            <person name="Thoren M.H."/>
            <person name="Johannesson H."/>
        </authorList>
    </citation>
    <scope>NUCLEOTIDE SEQUENCE</scope>
    <source>
        <strain evidence="2">CBS 168.71</strain>
    </source>
</reference>
<reference evidence="2" key="1">
    <citation type="journal article" date="2023" name="Mol. Phylogenet. Evol.">
        <title>Genome-scale phylogeny and comparative genomics of the fungal order Sordariales.</title>
        <authorList>
            <person name="Hensen N."/>
            <person name="Bonometti L."/>
            <person name="Westerberg I."/>
            <person name="Brannstrom I.O."/>
            <person name="Guillou S."/>
            <person name="Cros-Aarteil S."/>
            <person name="Calhoun S."/>
            <person name="Haridas S."/>
            <person name="Kuo A."/>
            <person name="Mondo S."/>
            <person name="Pangilinan J."/>
            <person name="Riley R."/>
            <person name="LaButti K."/>
            <person name="Andreopoulos B."/>
            <person name="Lipzen A."/>
            <person name="Chen C."/>
            <person name="Yan M."/>
            <person name="Daum C."/>
            <person name="Ng V."/>
            <person name="Clum A."/>
            <person name="Steindorff A."/>
            <person name="Ohm R.A."/>
            <person name="Martin F."/>
            <person name="Silar P."/>
            <person name="Natvig D.O."/>
            <person name="Lalanne C."/>
            <person name="Gautier V."/>
            <person name="Ament-Velasquez S.L."/>
            <person name="Kruys A."/>
            <person name="Hutchinson M.I."/>
            <person name="Powell A.J."/>
            <person name="Barry K."/>
            <person name="Miller A.N."/>
            <person name="Grigoriev I.V."/>
            <person name="Debuchy R."/>
            <person name="Gladieux P."/>
            <person name="Hiltunen Thoren M."/>
            <person name="Johannesson H."/>
        </authorList>
    </citation>
    <scope>NUCLEOTIDE SEQUENCE</scope>
    <source>
        <strain evidence="2">CBS 168.71</strain>
    </source>
</reference>
<dbReference type="Proteomes" id="UP001278766">
    <property type="component" value="Unassembled WGS sequence"/>
</dbReference>
<protein>
    <submittedName>
        <fullName evidence="2">Uncharacterized protein</fullName>
    </submittedName>
</protein>
<proteinExistence type="predicted"/>
<name>A0AAE0HJU8_9PEZI</name>
<keyword evidence="1" id="KW-0732">Signal</keyword>
<gene>
    <name evidence="2" type="ORF">B0H64DRAFT_393207</name>
</gene>
<accession>A0AAE0HJU8</accession>
<sequence>MKLTSFATLCLGAVQAQAAQRTDYFFRFAGGNDIIDGQRLRSNNSIDFYSPGVTQPPYNPQDHFMRLSTNATACTPSAILTVVPTKPHPPPVPGYYGLSDLEGVPDAYRLVYTYRLDDAGAGFKYTEWQLARTGEAGRVLLRYAGGGDGGEWAWIARRETSAPGDVEKWVPWYVKRSEANAETLGTWDIEDADLELVEAKGPVNSEAPGGIQE</sequence>
<keyword evidence="3" id="KW-1185">Reference proteome</keyword>
<evidence type="ECO:0000313" key="3">
    <source>
        <dbReference type="Proteomes" id="UP001278766"/>
    </source>
</evidence>
<feature type="chain" id="PRO_5042184922" evidence="1">
    <location>
        <begin position="19"/>
        <end position="213"/>
    </location>
</feature>
<comment type="caution">
    <text evidence="2">The sequence shown here is derived from an EMBL/GenBank/DDBJ whole genome shotgun (WGS) entry which is preliminary data.</text>
</comment>
<dbReference type="GeneID" id="87840568"/>
<dbReference type="EMBL" id="JAUEPN010000003">
    <property type="protein sequence ID" value="KAK3297840.1"/>
    <property type="molecule type" value="Genomic_DNA"/>
</dbReference>